<dbReference type="eggNOG" id="COG4675">
    <property type="taxonomic scope" value="Bacteria"/>
</dbReference>
<reference evidence="3" key="1">
    <citation type="submission" date="2009-02" db="EMBL/GenBank/DDBJ databases">
        <authorList>
            <person name="Fulton L."/>
            <person name="Clifton S."/>
            <person name="Fulton B."/>
            <person name="Xu J."/>
            <person name="Minx P."/>
            <person name="Pepin K.H."/>
            <person name="Johnson M."/>
            <person name="Bhonagiri V."/>
            <person name="Nash W.E."/>
            <person name="Mardis E.R."/>
            <person name="Wilson R.K."/>
        </authorList>
    </citation>
    <scope>NUCLEOTIDE SEQUENCE [LARGE SCALE GENOMIC DNA]</scope>
    <source>
        <strain evidence="3">DSM 15053</strain>
    </source>
</reference>
<dbReference type="RefSeq" id="WP_006444288.1">
    <property type="nucleotide sequence ID" value="NZ_CP036524.1"/>
</dbReference>
<reference evidence="3" key="2">
    <citation type="submission" date="2013-06" db="EMBL/GenBank/DDBJ databases">
        <title>Draft genome sequence of Clostridium hylemonae (DSM 15053).</title>
        <authorList>
            <person name="Sudarsanam P."/>
            <person name="Ley R."/>
            <person name="Guruge J."/>
            <person name="Turnbaugh P.J."/>
            <person name="Mahowald M."/>
            <person name="Liep D."/>
            <person name="Gordon J."/>
        </authorList>
    </citation>
    <scope>NUCLEOTIDE SEQUENCE</scope>
    <source>
        <strain evidence="3">DSM 15053</strain>
    </source>
</reference>
<dbReference type="AlphaFoldDB" id="C0C4B6"/>
<dbReference type="STRING" id="553973.CLOHYLEM_06931"/>
<feature type="domain" description="Baseplate structural protein Gp10 C-terminal" evidence="2">
    <location>
        <begin position="135"/>
        <end position="267"/>
    </location>
</feature>
<organism evidence="3 4">
    <name type="scientific">[Clostridium] hylemonae DSM 15053</name>
    <dbReference type="NCBI Taxonomy" id="553973"/>
    <lineage>
        <taxon>Bacteria</taxon>
        <taxon>Bacillati</taxon>
        <taxon>Bacillota</taxon>
        <taxon>Clostridia</taxon>
        <taxon>Lachnospirales</taxon>
        <taxon>Lachnospiraceae</taxon>
    </lineage>
</organism>
<dbReference type="InterPro" id="IPR053827">
    <property type="entry name" value="Gp10_C"/>
</dbReference>
<feature type="region of interest" description="Disordered" evidence="1">
    <location>
        <begin position="61"/>
        <end position="87"/>
    </location>
</feature>
<dbReference type="HOGENOM" id="CLU_1037090_0_0_9"/>
<dbReference type="SUPFAM" id="SSF88874">
    <property type="entry name" value="Receptor-binding domain of short tail fibre protein gp12"/>
    <property type="match status" value="1"/>
</dbReference>
<evidence type="ECO:0000313" key="3">
    <source>
        <dbReference type="EMBL" id="EEG72909.1"/>
    </source>
</evidence>
<comment type="caution">
    <text evidence="3">The sequence shown here is derived from an EMBL/GenBank/DDBJ whole genome shotgun (WGS) entry which is preliminary data.</text>
</comment>
<gene>
    <name evidence="3" type="ORF">CLOHYLEM_06931</name>
</gene>
<name>C0C4B6_9FIRM</name>
<accession>C0C4B6</accession>
<dbReference type="Gene3D" id="2.60.120.220">
    <property type="entry name" value="Satellite virus coat domain"/>
    <property type="match status" value="1"/>
</dbReference>
<evidence type="ECO:0000313" key="4">
    <source>
        <dbReference type="Proteomes" id="UP000004893"/>
    </source>
</evidence>
<keyword evidence="4" id="KW-1185">Reference proteome</keyword>
<dbReference type="Proteomes" id="UP000004893">
    <property type="component" value="Unassembled WGS sequence"/>
</dbReference>
<evidence type="ECO:0000256" key="1">
    <source>
        <dbReference type="SAM" id="MobiDB-lite"/>
    </source>
</evidence>
<evidence type="ECO:0000259" key="2">
    <source>
        <dbReference type="Pfam" id="PF21939"/>
    </source>
</evidence>
<proteinExistence type="predicted"/>
<dbReference type="EMBL" id="ABYI02000034">
    <property type="protein sequence ID" value="EEG72909.1"/>
    <property type="molecule type" value="Genomic_DNA"/>
</dbReference>
<protein>
    <recommendedName>
        <fullName evidence="2">Baseplate structural protein Gp10 C-terminal domain-containing protein</fullName>
    </recommendedName>
</protein>
<dbReference type="Pfam" id="PF21939">
    <property type="entry name" value="Gp10_C"/>
    <property type="match status" value="1"/>
</dbReference>
<sequence>MTTNKFIFQVYVGENGNWYINDTDTGAKAQGEQGEKGITPHIGINGNWFIGETDTQVPVTGPKGDTGAVGPQGIQGPKGEKGEQGPAGPVNIANNLDTMEEGYALDARQGKLLDEKINQIFSDFSIISPMVQKLYQLMHPVGSIVIQTVETNPSELYGGTWVAWGNGRVPVGIDKGQIEFNAAEKTGGMKKHTLTIDELPNHNHAIVNKRYATTFSTGGTGHEPLQTTGNRSWTNISDEDISTAFAGSNASHNNLQPYVTCYMWKRTA</sequence>